<gene>
    <name evidence="1" type="primary">AVEN_164468_1</name>
    <name evidence="1" type="ORF">TNCT_469031</name>
</gene>
<sequence>MCTALIQVRDIWGNYQTCRCLPDSESQALLATNECIKRLGLRKEKANVSISCPGASDTRTNGLTEIQFTSHFPTQNSLHASVYVSNKILDPAFGPFHVLLGVVLTLPSLKGQTLSLGKDKPFVIHSKLGWKIAGKANSGGQNFLHVNHIQLVSDH</sequence>
<dbReference type="Proteomes" id="UP000887116">
    <property type="component" value="Unassembled WGS sequence"/>
</dbReference>
<evidence type="ECO:0000313" key="2">
    <source>
        <dbReference type="Proteomes" id="UP000887116"/>
    </source>
</evidence>
<comment type="caution">
    <text evidence="1">The sequence shown here is derived from an EMBL/GenBank/DDBJ whole genome shotgun (WGS) entry which is preliminary data.</text>
</comment>
<organism evidence="1 2">
    <name type="scientific">Trichonephila clavata</name>
    <name type="common">Joro spider</name>
    <name type="synonym">Nephila clavata</name>
    <dbReference type="NCBI Taxonomy" id="2740835"/>
    <lineage>
        <taxon>Eukaryota</taxon>
        <taxon>Metazoa</taxon>
        <taxon>Ecdysozoa</taxon>
        <taxon>Arthropoda</taxon>
        <taxon>Chelicerata</taxon>
        <taxon>Arachnida</taxon>
        <taxon>Araneae</taxon>
        <taxon>Araneomorphae</taxon>
        <taxon>Entelegynae</taxon>
        <taxon>Araneoidea</taxon>
        <taxon>Nephilidae</taxon>
        <taxon>Trichonephila</taxon>
    </lineage>
</organism>
<evidence type="ECO:0000313" key="1">
    <source>
        <dbReference type="EMBL" id="GFQ92624.1"/>
    </source>
</evidence>
<dbReference type="EMBL" id="BMAO01033897">
    <property type="protein sequence ID" value="GFQ92624.1"/>
    <property type="molecule type" value="Genomic_DNA"/>
</dbReference>
<protein>
    <submittedName>
        <fullName evidence="1">Integrase catalytic domain-containing protein</fullName>
    </submittedName>
</protein>
<proteinExistence type="predicted"/>
<dbReference type="OrthoDB" id="8052806at2759"/>
<reference evidence="1" key="1">
    <citation type="submission" date="2020-07" db="EMBL/GenBank/DDBJ databases">
        <title>Multicomponent nature underlies the extraordinary mechanical properties of spider dragline silk.</title>
        <authorList>
            <person name="Kono N."/>
            <person name="Nakamura H."/>
            <person name="Mori M."/>
            <person name="Yoshida Y."/>
            <person name="Ohtoshi R."/>
            <person name="Malay A.D."/>
            <person name="Moran D.A.P."/>
            <person name="Tomita M."/>
            <person name="Numata K."/>
            <person name="Arakawa K."/>
        </authorList>
    </citation>
    <scope>NUCLEOTIDE SEQUENCE</scope>
</reference>
<keyword evidence="2" id="KW-1185">Reference proteome</keyword>
<accession>A0A8X6G221</accession>
<name>A0A8X6G221_TRICU</name>
<dbReference type="AlphaFoldDB" id="A0A8X6G221"/>